<evidence type="ECO:0000313" key="14">
    <source>
        <dbReference type="Proteomes" id="UP000472271"/>
    </source>
</evidence>
<gene>
    <name evidence="13" type="primary">LOC115431627</name>
</gene>
<evidence type="ECO:0000259" key="12">
    <source>
        <dbReference type="Pfam" id="PF02784"/>
    </source>
</evidence>
<feature type="modified residue" description="N6-(pyridoxal phosphate)lysine" evidence="11">
    <location>
        <position position="63"/>
    </location>
</feature>
<evidence type="ECO:0000256" key="1">
    <source>
        <dbReference type="ARBA" id="ARBA00001933"/>
    </source>
</evidence>
<dbReference type="PRINTS" id="PR01182">
    <property type="entry name" value="ORNDCRBXLASE"/>
</dbReference>
<evidence type="ECO:0000256" key="2">
    <source>
        <dbReference type="ARBA" id="ARBA00008872"/>
    </source>
</evidence>
<name>A0A672YKG2_9TELE</name>
<dbReference type="AlphaFoldDB" id="A0A672YKG2"/>
<dbReference type="Gene3D" id="3.20.20.10">
    <property type="entry name" value="Alanine racemase"/>
    <property type="match status" value="1"/>
</dbReference>
<dbReference type="EC" id="4.1.1.17" evidence="7"/>
<evidence type="ECO:0000256" key="3">
    <source>
        <dbReference type="ARBA" id="ARBA00022898"/>
    </source>
</evidence>
<comment type="similarity">
    <text evidence="2">Belongs to the Orn/Lys/Arg decarboxylase class-II family.</text>
</comment>
<sequence>LISVLVMDVCDTEILDTTKTISDFINDKIKELPFHVANLDDLHQKHIRWLRTLPRVKPFYAVKCNSTPAVIRMLSTLGTGFDCASKGEIELVLSLGVTPEKIIYAHTTKPQSHIKYASTHGVDMMTFDCEEELLKISACHTRAKLVLRIAVDDSKSATRLSQKFGTKLSVVKKLLERCKELDLEVIGVSFHVGSGCTDSLAYKQAIEDARHVFDTAVLLGFQMRLLDIGGGFPGNEGFQIQFDEVINEALDEFFPADSGVQVIAEPGQYYVGSAFTLAVNVFAKKVVMDDVTQIRGVHYAVTSHYPENDRVMMYYITDGVFGSLNFLISYPVVESGEKRYRSIIWGPTCDSLDRVTANYWMPEVQVGDWLLIDNMGAYTVCCSSDFNGFDKADIYPVLSAQTWNMSIVTKAVMI</sequence>
<dbReference type="InterPro" id="IPR000183">
    <property type="entry name" value="Orn/DAP/Arg_de-COase"/>
</dbReference>
<proteinExistence type="inferred from homology"/>
<comment type="cofactor">
    <cofactor evidence="1 11">
        <name>pyridoxal 5'-phosphate</name>
        <dbReference type="ChEBI" id="CHEBI:597326"/>
    </cofactor>
</comment>
<reference evidence="13" key="2">
    <citation type="submission" date="2025-08" db="UniProtKB">
        <authorList>
            <consortium name="Ensembl"/>
        </authorList>
    </citation>
    <scope>IDENTIFICATION</scope>
</reference>
<keyword evidence="14" id="KW-1185">Reference proteome</keyword>
<dbReference type="PROSITE" id="PS00879">
    <property type="entry name" value="ODR_DC_2_2"/>
    <property type="match status" value="1"/>
</dbReference>
<dbReference type="PANTHER" id="PTHR11482:SF6">
    <property type="entry name" value="ORNITHINE DECARBOXYLASE 1-RELATED"/>
    <property type="match status" value="1"/>
</dbReference>
<evidence type="ECO:0000256" key="9">
    <source>
        <dbReference type="ARBA" id="ARBA00046672"/>
    </source>
</evidence>
<evidence type="ECO:0000256" key="8">
    <source>
        <dbReference type="ARBA" id="ARBA00037173"/>
    </source>
</evidence>
<evidence type="ECO:0000256" key="4">
    <source>
        <dbReference type="ARBA" id="ARBA00023115"/>
    </source>
</evidence>
<dbReference type="InterPro" id="IPR009006">
    <property type="entry name" value="Ala_racemase/Decarboxylase_C"/>
</dbReference>
<evidence type="ECO:0000256" key="11">
    <source>
        <dbReference type="PIRSR" id="PIRSR600183-50"/>
    </source>
</evidence>
<evidence type="ECO:0000256" key="5">
    <source>
        <dbReference type="ARBA" id="ARBA00023239"/>
    </source>
</evidence>
<dbReference type="InterPro" id="IPR022653">
    <property type="entry name" value="De-COase2_pyr-phos_BS"/>
</dbReference>
<comment type="subunit">
    <text evidence="9">Homodimer. Only the dimer is catalytically active, as the active sites are constructed of residues from both monomers.</text>
</comment>
<comment type="function">
    <text evidence="8">Catalyzes the first and rate-limiting step of polyamine biosynthesis that converts ornithine into putrescine, which is the precursor for the polyamines, spermidine and spermine. Polyamines are essential for cell proliferation and are implicated in cellular processes, ranging from DNA replication to apoptosis.</text>
</comment>
<dbReference type="InterPro" id="IPR029066">
    <property type="entry name" value="PLP-binding_barrel"/>
</dbReference>
<dbReference type="FunFam" id="3.20.20.10:FF:000005">
    <property type="entry name" value="Ornithine decarboxylase"/>
    <property type="match status" value="1"/>
</dbReference>
<reference evidence="13" key="3">
    <citation type="submission" date="2025-09" db="UniProtKB">
        <authorList>
            <consortium name="Ensembl"/>
        </authorList>
    </citation>
    <scope>IDENTIFICATION</scope>
</reference>
<evidence type="ECO:0000256" key="6">
    <source>
        <dbReference type="ARBA" id="ARBA00034115"/>
    </source>
</evidence>
<dbReference type="PANTHER" id="PTHR11482">
    <property type="entry name" value="ARGININE/DIAMINOPIMELATE/ORNITHINE DECARBOXYLASE"/>
    <property type="match status" value="1"/>
</dbReference>
<reference evidence="13" key="1">
    <citation type="submission" date="2019-06" db="EMBL/GenBank/DDBJ databases">
        <authorList>
            <consortium name="Wellcome Sanger Institute Data Sharing"/>
        </authorList>
    </citation>
    <scope>NUCLEOTIDE SEQUENCE [LARGE SCALE GENOMIC DNA]</scope>
</reference>
<dbReference type="GO" id="GO:0005737">
    <property type="term" value="C:cytoplasm"/>
    <property type="evidence" value="ECO:0007669"/>
    <property type="project" value="TreeGrafter"/>
</dbReference>
<accession>A0A672YKG2</accession>
<keyword evidence="5" id="KW-0456">Lyase</keyword>
<dbReference type="PRINTS" id="PR01179">
    <property type="entry name" value="ODADCRBXLASE"/>
</dbReference>
<dbReference type="InterPro" id="IPR022657">
    <property type="entry name" value="De-COase2_CS"/>
</dbReference>
<comment type="catalytic activity">
    <reaction evidence="10">
        <text>L-ornithine + H(+) = putrescine + CO2</text>
        <dbReference type="Rhea" id="RHEA:22964"/>
        <dbReference type="ChEBI" id="CHEBI:15378"/>
        <dbReference type="ChEBI" id="CHEBI:16526"/>
        <dbReference type="ChEBI" id="CHEBI:46911"/>
        <dbReference type="ChEBI" id="CHEBI:326268"/>
        <dbReference type="EC" id="4.1.1.17"/>
    </reaction>
</comment>
<dbReference type="SUPFAM" id="SSF50621">
    <property type="entry name" value="Alanine racemase C-terminal domain-like"/>
    <property type="match status" value="1"/>
</dbReference>
<dbReference type="InterPro" id="IPR002433">
    <property type="entry name" value="Orn_de-COase"/>
</dbReference>
<keyword evidence="4" id="KW-0620">Polyamine biosynthesis</keyword>
<evidence type="ECO:0000256" key="7">
    <source>
        <dbReference type="ARBA" id="ARBA00034138"/>
    </source>
</evidence>
<dbReference type="GO" id="GO:0033387">
    <property type="term" value="P:putrescine biosynthetic process from arginine, via ornithine"/>
    <property type="evidence" value="ECO:0007669"/>
    <property type="project" value="TreeGrafter"/>
</dbReference>
<dbReference type="Ensembl" id="ENSSORT00005005162.1">
    <property type="protein sequence ID" value="ENSSORP00005005018.1"/>
    <property type="gene ID" value="ENSSORG00005003004.1"/>
</dbReference>
<keyword evidence="3 11" id="KW-0663">Pyridoxal phosphate</keyword>
<dbReference type="PROSITE" id="PS00878">
    <property type="entry name" value="ODR_DC_2_1"/>
    <property type="match status" value="1"/>
</dbReference>
<evidence type="ECO:0000313" key="13">
    <source>
        <dbReference type="Ensembl" id="ENSSORP00005005018.1"/>
    </source>
</evidence>
<dbReference type="Gene3D" id="2.40.37.10">
    <property type="entry name" value="Lyase, Ornithine Decarboxylase, Chain A, domain 1"/>
    <property type="match status" value="1"/>
</dbReference>
<protein>
    <recommendedName>
        <fullName evidence="7">ornithine decarboxylase</fullName>
        <ecNumber evidence="7">4.1.1.17</ecNumber>
    </recommendedName>
</protein>
<dbReference type="SUPFAM" id="SSF51419">
    <property type="entry name" value="PLP-binding barrel"/>
    <property type="match status" value="1"/>
</dbReference>
<feature type="domain" description="Orn/DAP/Arg decarboxylase 2 N-terminal" evidence="12">
    <location>
        <begin position="40"/>
        <end position="272"/>
    </location>
</feature>
<dbReference type="Pfam" id="PF02784">
    <property type="entry name" value="Orn_Arg_deC_N"/>
    <property type="match status" value="1"/>
</dbReference>
<organism evidence="13 14">
    <name type="scientific">Sphaeramia orbicularis</name>
    <name type="common">orbiculate cardinalfish</name>
    <dbReference type="NCBI Taxonomy" id="375764"/>
    <lineage>
        <taxon>Eukaryota</taxon>
        <taxon>Metazoa</taxon>
        <taxon>Chordata</taxon>
        <taxon>Craniata</taxon>
        <taxon>Vertebrata</taxon>
        <taxon>Euteleostomi</taxon>
        <taxon>Actinopterygii</taxon>
        <taxon>Neopterygii</taxon>
        <taxon>Teleostei</taxon>
        <taxon>Neoteleostei</taxon>
        <taxon>Acanthomorphata</taxon>
        <taxon>Gobiaria</taxon>
        <taxon>Kurtiformes</taxon>
        <taxon>Apogonoidei</taxon>
        <taxon>Apogonidae</taxon>
        <taxon>Apogoninae</taxon>
        <taxon>Sphaeramia</taxon>
    </lineage>
</organism>
<feature type="active site" description="Proton donor" evidence="11">
    <location>
        <position position="349"/>
    </location>
</feature>
<dbReference type="Proteomes" id="UP000472271">
    <property type="component" value="Chromosome 2"/>
</dbReference>
<dbReference type="GO" id="GO:0004586">
    <property type="term" value="F:ornithine decarboxylase activity"/>
    <property type="evidence" value="ECO:0007669"/>
    <property type="project" value="UniProtKB-EC"/>
</dbReference>
<comment type="pathway">
    <text evidence="6">Amine and polyamine biosynthesis; putrescine biosynthesis via L-ornithine pathway; putrescine from L-ornithine: step 1/1.</text>
</comment>
<dbReference type="InterPro" id="IPR022644">
    <property type="entry name" value="De-COase2_N"/>
</dbReference>
<dbReference type="CDD" id="cd00622">
    <property type="entry name" value="PLPDE_III_ODC"/>
    <property type="match status" value="1"/>
</dbReference>
<evidence type="ECO:0000256" key="10">
    <source>
        <dbReference type="ARBA" id="ARBA00049127"/>
    </source>
</evidence>